<reference evidence="1" key="1">
    <citation type="journal article" date="2020" name="mSystems">
        <title>Genome- and Community-Level Interaction Insights into Carbon Utilization and Element Cycling Functions of Hydrothermarchaeota in Hydrothermal Sediment.</title>
        <authorList>
            <person name="Zhou Z."/>
            <person name="Liu Y."/>
            <person name="Xu W."/>
            <person name="Pan J."/>
            <person name="Luo Z.H."/>
            <person name="Li M."/>
        </authorList>
    </citation>
    <scope>NUCLEOTIDE SEQUENCE [LARGE SCALE GENOMIC DNA]</scope>
    <source>
        <strain evidence="1">SpSt-695</strain>
    </source>
</reference>
<evidence type="ECO:0000313" key="1">
    <source>
        <dbReference type="EMBL" id="HGK54070.1"/>
    </source>
</evidence>
<dbReference type="AlphaFoldDB" id="A0A7V3ZTF2"/>
<dbReference type="EMBL" id="DTDP01000161">
    <property type="protein sequence ID" value="HGK54070.1"/>
    <property type="molecule type" value="Genomic_DNA"/>
</dbReference>
<sequence length="88" mass="10502">MDYFKVLISVIRTKPGSLIHQTVDKYDRSYHIRTDIIMRPVNSSEAEKIMESFKEFLKEVEIAEGYNFVKVEKITFEYGRAYFITSFY</sequence>
<proteinExistence type="predicted"/>
<comment type="caution">
    <text evidence="1">The sequence shown here is derived from an EMBL/GenBank/DDBJ whole genome shotgun (WGS) entry which is preliminary data.</text>
</comment>
<accession>A0A7V3ZTF2</accession>
<protein>
    <submittedName>
        <fullName evidence="1">Uncharacterized protein</fullName>
    </submittedName>
</protein>
<organism evidence="1">
    <name type="scientific">candidate division WOR-3 bacterium</name>
    <dbReference type="NCBI Taxonomy" id="2052148"/>
    <lineage>
        <taxon>Bacteria</taxon>
        <taxon>Bacteria division WOR-3</taxon>
    </lineage>
</organism>
<name>A0A7V3ZTF2_UNCW3</name>
<gene>
    <name evidence="1" type="ORF">ENU72_03495</name>
</gene>